<dbReference type="Pfam" id="PF03168">
    <property type="entry name" value="LEA_2"/>
    <property type="match status" value="1"/>
</dbReference>
<evidence type="ECO:0000313" key="11">
    <source>
        <dbReference type="Proteomes" id="UP000078284"/>
    </source>
</evidence>
<evidence type="ECO:0000313" key="8">
    <source>
        <dbReference type="EMBL" id="CAD5320495.1"/>
    </source>
</evidence>
<evidence type="ECO:0000256" key="5">
    <source>
        <dbReference type="SAM" id="Phobius"/>
    </source>
</evidence>
<dbReference type="InterPro" id="IPR004864">
    <property type="entry name" value="LEA_2"/>
</dbReference>
<reference evidence="11" key="1">
    <citation type="journal article" date="2016" name="Proc. Natl. Acad. Sci. U.S.A.">
        <title>Chromosome-level assembly of Arabidopsis thaliana Ler reveals the extent of translocation and inversion polymorphisms.</title>
        <authorList>
            <person name="Zapata L."/>
            <person name="Ding J."/>
            <person name="Willing E.M."/>
            <person name="Hartwig B."/>
            <person name="Bezdan D."/>
            <person name="Jiao W.B."/>
            <person name="Patel V."/>
            <person name="Velikkakam James G."/>
            <person name="Koornneef M."/>
            <person name="Ossowski S."/>
            <person name="Schneeberger K."/>
        </authorList>
    </citation>
    <scope>NUCLEOTIDE SEQUENCE [LARGE SCALE GENOMIC DNA]</scope>
    <source>
        <strain evidence="11">cv. Landsberg erecta</strain>
    </source>
</reference>
<feature type="domain" description="Late embryogenesis abundant protein LEA-2 subgroup" evidence="6">
    <location>
        <begin position="76"/>
        <end position="180"/>
    </location>
</feature>
<keyword evidence="4 5" id="KW-0472">Membrane</keyword>
<accession>A0A178VSW4</accession>
<dbReference type="AlphaFoldDB" id="A0A178VSW4"/>
<dbReference type="PANTHER" id="PTHR31415:SF74">
    <property type="entry name" value="LATE EMBRYOGENESIS ABUNDANT (LEA) HYDROXYPROLINE-RICH GLYCOPROTEIN FAMILY-RELATED"/>
    <property type="match status" value="1"/>
</dbReference>
<dbReference type="EMBL" id="LUHQ01000002">
    <property type="protein sequence ID" value="OAP09537.1"/>
    <property type="molecule type" value="Genomic_DNA"/>
</dbReference>
<dbReference type="GeneID" id="818170"/>
<proteinExistence type="predicted"/>
<name>A0A178VSW4_ARATH</name>
<dbReference type="GO" id="GO:0016020">
    <property type="term" value="C:membrane"/>
    <property type="evidence" value="ECO:0007669"/>
    <property type="project" value="UniProtKB-SubCell"/>
</dbReference>
<keyword evidence="3 5" id="KW-1133">Transmembrane helix</keyword>
<evidence type="ECO:0000313" key="9">
    <source>
        <dbReference type="EMBL" id="OAP09537.1"/>
    </source>
</evidence>
<dbReference type="PROSITE" id="PS51257">
    <property type="entry name" value="PROKAR_LIPOPROTEIN"/>
    <property type="match status" value="1"/>
</dbReference>
<evidence type="ECO:0000313" key="7">
    <source>
        <dbReference type="Araport" id="AT2G35970"/>
    </source>
</evidence>
<evidence type="ECO:0000313" key="12">
    <source>
        <dbReference type="Proteomes" id="UP000426265"/>
    </source>
</evidence>
<protein>
    <submittedName>
        <fullName evidence="8">(thale cress) hypothetical protein</fullName>
    </submittedName>
</protein>
<dbReference type="Proteomes" id="UP000078284">
    <property type="component" value="Chromosome 2"/>
</dbReference>
<dbReference type="Proteomes" id="UP000426265">
    <property type="component" value="Unassembled WGS sequence"/>
</dbReference>
<evidence type="ECO:0000256" key="4">
    <source>
        <dbReference type="ARBA" id="ARBA00023136"/>
    </source>
</evidence>
<evidence type="ECO:0000313" key="10">
    <source>
        <dbReference type="EMBL" id="VYS54595.1"/>
    </source>
</evidence>
<sequence>MTTKECGNHGGGGGGGGTACRICGAIIGFIIIVLMTIFLVSIILQPKKPEFILQDTTVYAFNLSQPNLLTSKFQITIASRNRNSNIGIYYDHLHAYASYRNQQITLASDLPPTYQRHKENSVWSPLLYGNQVPIAPFNAVALGDEQNSGVFTLTICVDGRVRWKVGTLTIGNYHLHVRCQAFINQADKAAGVHVGENTVKYTLINKCSVNF</sequence>
<evidence type="ECO:0000256" key="2">
    <source>
        <dbReference type="ARBA" id="ARBA00022692"/>
    </source>
</evidence>
<organism evidence="9 11">
    <name type="scientific">Arabidopsis thaliana</name>
    <name type="common">Mouse-ear cress</name>
    <dbReference type="NCBI Taxonomy" id="3702"/>
    <lineage>
        <taxon>Eukaryota</taxon>
        <taxon>Viridiplantae</taxon>
        <taxon>Streptophyta</taxon>
        <taxon>Embryophyta</taxon>
        <taxon>Tracheophyta</taxon>
        <taxon>Spermatophyta</taxon>
        <taxon>Magnoliopsida</taxon>
        <taxon>eudicotyledons</taxon>
        <taxon>Gunneridae</taxon>
        <taxon>Pentapetalae</taxon>
        <taxon>rosids</taxon>
        <taxon>malvids</taxon>
        <taxon>Brassicales</taxon>
        <taxon>Brassicaceae</taxon>
        <taxon>Camelineae</taxon>
        <taxon>Arabidopsis</taxon>
    </lineage>
</organism>
<comment type="subcellular location">
    <subcellularLocation>
        <location evidence="1">Membrane</location>
        <topology evidence="1">Single-pass membrane protein</topology>
    </subcellularLocation>
</comment>
<feature type="transmembrane region" description="Helical" evidence="5">
    <location>
        <begin position="25"/>
        <end position="44"/>
    </location>
</feature>
<dbReference type="PANTHER" id="PTHR31415">
    <property type="entry name" value="OS05G0367900 PROTEIN"/>
    <property type="match status" value="1"/>
</dbReference>
<gene>
    <name evidence="7" type="ordered locus">At2g35970</name>
    <name evidence="9" type="ordered locus">AXX17_At2g32620</name>
    <name evidence="10" type="ORF">AN1_LOCUS10050</name>
    <name evidence="8" type="ORF">AT9943_LOCUS8616</name>
</gene>
<dbReference type="EMBL" id="LR881467">
    <property type="protein sequence ID" value="CAD5320495.1"/>
    <property type="molecule type" value="Genomic_DNA"/>
</dbReference>
<dbReference type="InterPro" id="IPR044839">
    <property type="entry name" value="NDR1-like"/>
</dbReference>
<dbReference type="Proteomes" id="UP000516314">
    <property type="component" value="Chromosome 2"/>
</dbReference>
<evidence type="ECO:0000256" key="1">
    <source>
        <dbReference type="ARBA" id="ARBA00004167"/>
    </source>
</evidence>
<dbReference type="KEGG" id="ath:AT2G35970"/>
<dbReference type="ExpressionAtlas" id="A0A178VSW4">
    <property type="expression patterns" value="differential"/>
</dbReference>
<evidence type="ECO:0000256" key="3">
    <source>
        <dbReference type="ARBA" id="ARBA00022989"/>
    </source>
</evidence>
<dbReference type="OMA" id="CSHHKSK"/>
<keyword evidence="2 5" id="KW-0812">Transmembrane</keyword>
<reference evidence="9" key="2">
    <citation type="submission" date="2016-03" db="EMBL/GenBank/DDBJ databases">
        <title>Full-length assembly of Arabidopsis thaliana Ler reveals the complement of translocations and inversions.</title>
        <authorList>
            <person name="Zapata L."/>
            <person name="Schneeberger K."/>
            <person name="Ossowski S."/>
        </authorList>
    </citation>
    <scope>NUCLEOTIDE SEQUENCE [LARGE SCALE GENOMIC DNA]</scope>
    <source>
        <tissue evidence="9">Leaf</tissue>
    </source>
</reference>
<dbReference type="GO" id="GO:0098542">
    <property type="term" value="P:defense response to other organism"/>
    <property type="evidence" value="ECO:0007669"/>
    <property type="project" value="InterPro"/>
</dbReference>
<dbReference type="Araport" id="AT2G35970"/>
<evidence type="ECO:0000313" key="13">
    <source>
        <dbReference type="Proteomes" id="UP000516314"/>
    </source>
</evidence>
<reference evidence="8 13" key="4">
    <citation type="submission" date="2020-09" db="EMBL/GenBank/DDBJ databases">
        <authorList>
            <person name="Ashkenazy H."/>
        </authorList>
    </citation>
    <scope>NUCLEOTIDE SEQUENCE [LARGE SCALE GENOMIC DNA]</scope>
    <source>
        <strain evidence="13">cv. Cdm-0</strain>
    </source>
</reference>
<evidence type="ECO:0000259" key="6">
    <source>
        <dbReference type="Pfam" id="PF03168"/>
    </source>
</evidence>
<dbReference type="EMBL" id="CACRSJ010000105">
    <property type="protein sequence ID" value="VYS54595.1"/>
    <property type="molecule type" value="Genomic_DNA"/>
</dbReference>
<reference evidence="10 12" key="3">
    <citation type="submission" date="2019-11" db="EMBL/GenBank/DDBJ databases">
        <authorList>
            <person name="Jiao W.-B."/>
            <person name="Schneeberger K."/>
        </authorList>
    </citation>
    <scope>NUCLEOTIDE SEQUENCE [LARGE SCALE GENOMIC DNA]</scope>
    <source>
        <strain evidence="12">cv. An-1</strain>
    </source>
</reference>